<dbReference type="GO" id="GO:0005737">
    <property type="term" value="C:cytoplasm"/>
    <property type="evidence" value="ECO:0007669"/>
    <property type="project" value="TreeGrafter"/>
</dbReference>
<keyword evidence="1" id="KW-0067">ATP-binding</keyword>
<dbReference type="InterPro" id="IPR048936">
    <property type="entry name" value="MvdD-like_ATPgrasp"/>
</dbReference>
<name>A0A7K1FPY3_9ACTN</name>
<accession>A0A7K1FPY3</accession>
<dbReference type="Proteomes" id="UP000460221">
    <property type="component" value="Unassembled WGS sequence"/>
</dbReference>
<dbReference type="GO" id="GO:0009432">
    <property type="term" value="P:SOS response"/>
    <property type="evidence" value="ECO:0007669"/>
    <property type="project" value="TreeGrafter"/>
</dbReference>
<evidence type="ECO:0000256" key="1">
    <source>
        <dbReference type="PROSITE-ProRule" id="PRU00409"/>
    </source>
</evidence>
<dbReference type="GO" id="GO:0046872">
    <property type="term" value="F:metal ion binding"/>
    <property type="evidence" value="ECO:0007669"/>
    <property type="project" value="InterPro"/>
</dbReference>
<evidence type="ECO:0000313" key="3">
    <source>
        <dbReference type="EMBL" id="MTD15409.1"/>
    </source>
</evidence>
<dbReference type="GO" id="GO:0005524">
    <property type="term" value="F:ATP binding"/>
    <property type="evidence" value="ECO:0007669"/>
    <property type="project" value="UniProtKB-UniRule"/>
</dbReference>
<evidence type="ECO:0000313" key="4">
    <source>
        <dbReference type="Proteomes" id="UP000460221"/>
    </source>
</evidence>
<dbReference type="PANTHER" id="PTHR21621:SF0">
    <property type="entry name" value="BETA-CITRYLGLUTAMATE SYNTHASE B-RELATED"/>
    <property type="match status" value="1"/>
</dbReference>
<dbReference type="Gene3D" id="3.30.470.20">
    <property type="entry name" value="ATP-grasp fold, B domain"/>
    <property type="match status" value="1"/>
</dbReference>
<dbReference type="Pfam" id="PF21068">
    <property type="entry name" value="ATPgraspMvdD"/>
    <property type="match status" value="1"/>
</dbReference>
<comment type="caution">
    <text evidence="3">The sequence shown here is derived from an EMBL/GenBank/DDBJ whole genome shotgun (WGS) entry which is preliminary data.</text>
</comment>
<dbReference type="EMBL" id="WLYK01000006">
    <property type="protein sequence ID" value="MTD15409.1"/>
    <property type="molecule type" value="Genomic_DNA"/>
</dbReference>
<proteinExistence type="predicted"/>
<gene>
    <name evidence="3" type="ORF">GIS00_15835</name>
</gene>
<dbReference type="PANTHER" id="PTHR21621">
    <property type="entry name" value="RIBOSOMAL PROTEIN S6 MODIFICATION PROTEIN"/>
    <property type="match status" value="1"/>
</dbReference>
<dbReference type="PROSITE" id="PS50975">
    <property type="entry name" value="ATP_GRASP"/>
    <property type="match status" value="1"/>
</dbReference>
<dbReference type="InterPro" id="IPR011761">
    <property type="entry name" value="ATP-grasp"/>
</dbReference>
<dbReference type="AlphaFoldDB" id="A0A7K1FPY3"/>
<dbReference type="SUPFAM" id="SSF56059">
    <property type="entry name" value="Glutathione synthetase ATP-binding domain-like"/>
    <property type="match status" value="1"/>
</dbReference>
<reference evidence="3 4" key="1">
    <citation type="submission" date="2019-11" db="EMBL/GenBank/DDBJ databases">
        <authorList>
            <person name="Jiang L.-Q."/>
        </authorList>
    </citation>
    <scope>NUCLEOTIDE SEQUENCE [LARGE SCALE GENOMIC DNA]</scope>
    <source>
        <strain evidence="3 4">YIM 132087</strain>
    </source>
</reference>
<feature type="domain" description="ATP-grasp" evidence="2">
    <location>
        <begin position="126"/>
        <end position="305"/>
    </location>
</feature>
<evidence type="ECO:0000259" key="2">
    <source>
        <dbReference type="PROSITE" id="PS50975"/>
    </source>
</evidence>
<organism evidence="3 4">
    <name type="scientific">Nakamurella alba</name>
    <dbReference type="NCBI Taxonomy" id="2665158"/>
    <lineage>
        <taxon>Bacteria</taxon>
        <taxon>Bacillati</taxon>
        <taxon>Actinomycetota</taxon>
        <taxon>Actinomycetes</taxon>
        <taxon>Nakamurellales</taxon>
        <taxon>Nakamurellaceae</taxon>
        <taxon>Nakamurella</taxon>
    </lineage>
</organism>
<keyword evidence="4" id="KW-1185">Reference proteome</keyword>
<dbReference type="RefSeq" id="WP_154769420.1">
    <property type="nucleotide sequence ID" value="NZ_WLYK01000006.1"/>
</dbReference>
<dbReference type="GO" id="GO:0018169">
    <property type="term" value="F:ribosomal S6-glutamic acid ligase activity"/>
    <property type="evidence" value="ECO:0007669"/>
    <property type="project" value="TreeGrafter"/>
</dbReference>
<sequence length="313" mass="34953">MILIVTFPDNRHVTEVVAHLRRPWVGFDIADFPARSRFSVKFGVAGEDLVLVPPDGPVIRADEVGAVWYRRVRPMDLDPALTDPTSRLFAWSECQEALTGWWHALDCFWMNPPAADEVGQRKIRQLQLARRCGLSVPETLITNDPVAALEFTDPSVPVIRKAFRNIAEAPRTTALLTREDRSRLDEVRYAPVTFQRFVPAALDLRVIVVEDEVFATSIRSEPEYQVDYRPGIGSAEFARYTLPDDVAAGLLDLHRRLGLVYGASDFRVTPDGEHVFLEVNPGGEYLFASQRTGAPVPQAIAASLSRHDAAHQA</sequence>
<keyword evidence="1" id="KW-0547">Nucleotide-binding</keyword>
<protein>
    <recommendedName>
        <fullName evidence="2">ATP-grasp domain-containing protein</fullName>
    </recommendedName>
</protein>